<reference evidence="2 3" key="1">
    <citation type="journal article" date="2022" name="Nat. Ecol. Evol.">
        <title>A masculinizing supergene underlies an exaggerated male reproductive morph in a spider.</title>
        <authorList>
            <person name="Hendrickx F."/>
            <person name="De Corte Z."/>
            <person name="Sonet G."/>
            <person name="Van Belleghem S.M."/>
            <person name="Kostlbacher S."/>
            <person name="Vangestel C."/>
        </authorList>
    </citation>
    <scope>NUCLEOTIDE SEQUENCE [LARGE SCALE GENOMIC DNA]</scope>
    <source>
        <strain evidence="2">W744_W776</strain>
    </source>
</reference>
<keyword evidence="1" id="KW-0732">Signal</keyword>
<dbReference type="EMBL" id="JAFNEN010000256">
    <property type="protein sequence ID" value="KAG8187906.1"/>
    <property type="molecule type" value="Genomic_DNA"/>
</dbReference>
<evidence type="ECO:0000313" key="3">
    <source>
        <dbReference type="Proteomes" id="UP000827092"/>
    </source>
</evidence>
<dbReference type="Pfam" id="PF12190">
    <property type="entry name" value="amfpi-1"/>
    <property type="match status" value="1"/>
</dbReference>
<evidence type="ECO:0000256" key="1">
    <source>
        <dbReference type="SAM" id="SignalP"/>
    </source>
</evidence>
<dbReference type="InterPro" id="IPR021066">
    <property type="entry name" value="FPI1"/>
</dbReference>
<organism evidence="2 3">
    <name type="scientific">Oedothorax gibbosus</name>
    <dbReference type="NCBI Taxonomy" id="931172"/>
    <lineage>
        <taxon>Eukaryota</taxon>
        <taxon>Metazoa</taxon>
        <taxon>Ecdysozoa</taxon>
        <taxon>Arthropoda</taxon>
        <taxon>Chelicerata</taxon>
        <taxon>Arachnida</taxon>
        <taxon>Araneae</taxon>
        <taxon>Araneomorphae</taxon>
        <taxon>Entelegynae</taxon>
        <taxon>Araneoidea</taxon>
        <taxon>Linyphiidae</taxon>
        <taxon>Erigoninae</taxon>
        <taxon>Oedothorax</taxon>
    </lineage>
</organism>
<dbReference type="Proteomes" id="UP000827092">
    <property type="component" value="Unassembled WGS sequence"/>
</dbReference>
<name>A0AAV6UX44_9ARAC</name>
<proteinExistence type="predicted"/>
<sequence>MHLEVFLLLTAALTVSSRIVCTPDFCDKIQCTPDLSCGPNQELDPHGSFCGCCPACITIIEKGQTCHPSIFVGGPPPTEKCRDGICDPKTRKCT</sequence>
<dbReference type="AlphaFoldDB" id="A0AAV6UX44"/>
<protein>
    <submittedName>
        <fullName evidence="2">Uncharacterized protein</fullName>
    </submittedName>
</protein>
<gene>
    <name evidence="2" type="ORF">JTE90_001668</name>
</gene>
<accession>A0AAV6UX44</accession>
<feature type="chain" id="PRO_5043933254" evidence="1">
    <location>
        <begin position="18"/>
        <end position="94"/>
    </location>
</feature>
<dbReference type="InterPro" id="IPR053741">
    <property type="entry name" value="Ser_Fungal_Prot_Inhib_sf"/>
</dbReference>
<comment type="caution">
    <text evidence="2">The sequence shown here is derived from an EMBL/GenBank/DDBJ whole genome shotgun (WGS) entry which is preliminary data.</text>
</comment>
<dbReference type="Gene3D" id="2.10.80.20">
    <property type="match status" value="1"/>
</dbReference>
<keyword evidence="3" id="KW-1185">Reference proteome</keyword>
<feature type="signal peptide" evidence="1">
    <location>
        <begin position="1"/>
        <end position="17"/>
    </location>
</feature>
<dbReference type="GO" id="GO:0030414">
    <property type="term" value="F:peptidase inhibitor activity"/>
    <property type="evidence" value="ECO:0007669"/>
    <property type="project" value="InterPro"/>
</dbReference>
<evidence type="ECO:0000313" key="2">
    <source>
        <dbReference type="EMBL" id="KAG8187906.1"/>
    </source>
</evidence>